<protein>
    <submittedName>
        <fullName evidence="1">Uncharacterized protein</fullName>
    </submittedName>
</protein>
<organism evidence="1 2">
    <name type="scientific">Monodon monoceros</name>
    <name type="common">Narwhal</name>
    <name type="synonym">Ceratodon monodon</name>
    <dbReference type="NCBI Taxonomy" id="40151"/>
    <lineage>
        <taxon>Eukaryota</taxon>
        <taxon>Metazoa</taxon>
        <taxon>Chordata</taxon>
        <taxon>Craniata</taxon>
        <taxon>Vertebrata</taxon>
        <taxon>Euteleostomi</taxon>
        <taxon>Mammalia</taxon>
        <taxon>Eutheria</taxon>
        <taxon>Laurasiatheria</taxon>
        <taxon>Artiodactyla</taxon>
        <taxon>Whippomorpha</taxon>
        <taxon>Cetacea</taxon>
        <taxon>Odontoceti</taxon>
        <taxon>Monodontidae</taxon>
        <taxon>Monodon</taxon>
    </lineage>
</organism>
<gene>
    <name evidence="1" type="ORF">EI555_010179</name>
</gene>
<proteinExistence type="predicted"/>
<accession>A0A4U1FW33</accession>
<dbReference type="EMBL" id="RWIC01000010">
    <property type="protein sequence ID" value="TKC53236.1"/>
    <property type="molecule type" value="Genomic_DNA"/>
</dbReference>
<reference evidence="2" key="1">
    <citation type="journal article" date="2019" name="IScience">
        <title>Narwhal Genome Reveals Long-Term Low Genetic Diversity despite Current Large Abundance Size.</title>
        <authorList>
            <person name="Westbury M.V."/>
            <person name="Petersen B."/>
            <person name="Garde E."/>
            <person name="Heide-Jorgensen M.P."/>
            <person name="Lorenzen E.D."/>
        </authorList>
    </citation>
    <scope>NUCLEOTIDE SEQUENCE [LARGE SCALE GENOMIC DNA]</scope>
</reference>
<sequence length="85" mass="10082">MLDRYQFLITMDSAQESVITRDIFIRHFLHMITLKIPEEMARNRSTRFARPTLSTTKTLGTVKGSLFLLLYRSCICQRNKHSVFW</sequence>
<dbReference type="AlphaFoldDB" id="A0A4U1FW33"/>
<dbReference type="Proteomes" id="UP000308365">
    <property type="component" value="Unassembled WGS sequence"/>
</dbReference>
<name>A0A4U1FW33_MONMO</name>
<evidence type="ECO:0000313" key="1">
    <source>
        <dbReference type="EMBL" id="TKC53236.1"/>
    </source>
</evidence>
<evidence type="ECO:0000313" key="2">
    <source>
        <dbReference type="Proteomes" id="UP000308365"/>
    </source>
</evidence>
<comment type="caution">
    <text evidence="1">The sequence shown here is derived from an EMBL/GenBank/DDBJ whole genome shotgun (WGS) entry which is preliminary data.</text>
</comment>